<dbReference type="AlphaFoldDB" id="A0A813MS87"/>
<dbReference type="OrthoDB" id="26525at2759"/>
<dbReference type="PROSITE" id="PS00018">
    <property type="entry name" value="EF_HAND_1"/>
    <property type="match status" value="3"/>
</dbReference>
<proteinExistence type="predicted"/>
<dbReference type="PANTHER" id="PTHR23050">
    <property type="entry name" value="CALCIUM BINDING PROTEIN"/>
    <property type="match status" value="1"/>
</dbReference>
<dbReference type="EMBL" id="CAJNOI010000001">
    <property type="protein sequence ID" value="CAF0723540.1"/>
    <property type="molecule type" value="Genomic_DNA"/>
</dbReference>
<dbReference type="EMBL" id="CAJNOM010000024">
    <property type="protein sequence ID" value="CAF0835582.1"/>
    <property type="molecule type" value="Genomic_DNA"/>
</dbReference>
<evidence type="ECO:0000259" key="4">
    <source>
        <dbReference type="PROSITE" id="PS50222"/>
    </source>
</evidence>
<accession>A0A813MS87</accession>
<dbReference type="Gene3D" id="1.10.238.10">
    <property type="entry name" value="EF-hand"/>
    <property type="match status" value="2"/>
</dbReference>
<dbReference type="InterPro" id="IPR011992">
    <property type="entry name" value="EF-hand-dom_pair"/>
</dbReference>
<evidence type="ECO:0000313" key="6">
    <source>
        <dbReference type="EMBL" id="CAF0835582.1"/>
    </source>
</evidence>
<dbReference type="FunFam" id="1.10.238.10:FF:000001">
    <property type="entry name" value="Calmodulin 1"/>
    <property type="match status" value="1"/>
</dbReference>
<keyword evidence="1" id="KW-0677">Repeat</keyword>
<gene>
    <name evidence="5" type="ORF">BJG266_LOCUS553</name>
    <name evidence="6" type="ORF">QVE165_LOCUS6026</name>
</gene>
<keyword evidence="2" id="KW-0106">Calcium</keyword>
<organism evidence="5 8">
    <name type="scientific">Adineta steineri</name>
    <dbReference type="NCBI Taxonomy" id="433720"/>
    <lineage>
        <taxon>Eukaryota</taxon>
        <taxon>Metazoa</taxon>
        <taxon>Spiralia</taxon>
        <taxon>Gnathifera</taxon>
        <taxon>Rotifera</taxon>
        <taxon>Eurotatoria</taxon>
        <taxon>Bdelloidea</taxon>
        <taxon>Adinetida</taxon>
        <taxon>Adinetidae</taxon>
        <taxon>Adineta</taxon>
    </lineage>
</organism>
<dbReference type="PROSITE" id="PS50222">
    <property type="entry name" value="EF_HAND_2"/>
    <property type="match status" value="3"/>
</dbReference>
<protein>
    <recommendedName>
        <fullName evidence="4">EF-hand domain-containing protein</fullName>
    </recommendedName>
</protein>
<name>A0A813MS87_9BILA</name>
<evidence type="ECO:0000256" key="1">
    <source>
        <dbReference type="ARBA" id="ARBA00022737"/>
    </source>
</evidence>
<keyword evidence="7" id="KW-1185">Reference proteome</keyword>
<evidence type="ECO:0000313" key="5">
    <source>
        <dbReference type="EMBL" id="CAF0723540.1"/>
    </source>
</evidence>
<feature type="compositionally biased region" description="Low complexity" evidence="3">
    <location>
        <begin position="146"/>
        <end position="161"/>
    </location>
</feature>
<dbReference type="Proteomes" id="UP000663877">
    <property type="component" value="Unassembled WGS sequence"/>
</dbReference>
<dbReference type="InterPro" id="IPR018247">
    <property type="entry name" value="EF_Hand_1_Ca_BS"/>
</dbReference>
<comment type="caution">
    <text evidence="5">The sequence shown here is derived from an EMBL/GenBank/DDBJ whole genome shotgun (WGS) entry which is preliminary data.</text>
</comment>
<dbReference type="SMART" id="SM00054">
    <property type="entry name" value="EFh"/>
    <property type="match status" value="3"/>
</dbReference>
<feature type="domain" description="EF-hand" evidence="4">
    <location>
        <begin position="73"/>
        <end position="108"/>
    </location>
</feature>
<reference evidence="5" key="1">
    <citation type="submission" date="2021-02" db="EMBL/GenBank/DDBJ databases">
        <authorList>
            <person name="Nowell W R."/>
        </authorList>
    </citation>
    <scope>NUCLEOTIDE SEQUENCE</scope>
</reference>
<feature type="domain" description="EF-hand" evidence="4">
    <location>
        <begin position="109"/>
        <end position="144"/>
    </location>
</feature>
<evidence type="ECO:0000256" key="2">
    <source>
        <dbReference type="ARBA" id="ARBA00022837"/>
    </source>
</evidence>
<dbReference type="InterPro" id="IPR050145">
    <property type="entry name" value="Centrin_CML-like"/>
</dbReference>
<dbReference type="GO" id="GO:0005509">
    <property type="term" value="F:calcium ion binding"/>
    <property type="evidence" value="ECO:0007669"/>
    <property type="project" value="InterPro"/>
</dbReference>
<evidence type="ECO:0000313" key="7">
    <source>
        <dbReference type="Proteomes" id="UP000663832"/>
    </source>
</evidence>
<sequence>MSEQTINITQLLHTFQLFDKNKDGCISSLELRSACQQLQMPIDEKRMKDLFVNREHITFDEFCRIMQDFGHHAHDAYLNETFRAFDRNSDGFITAKEIKKTMKNLGEPLTDKQAKDMLKTADANGDGKLSLEEFRTLFNQITQHASTPPISPSSSLPNTPNRGRFSNPFRPQTE</sequence>
<dbReference type="InterPro" id="IPR002048">
    <property type="entry name" value="EF_hand_dom"/>
</dbReference>
<dbReference type="Proteomes" id="UP000663832">
    <property type="component" value="Unassembled WGS sequence"/>
</dbReference>
<dbReference type="SUPFAM" id="SSF47473">
    <property type="entry name" value="EF-hand"/>
    <property type="match status" value="1"/>
</dbReference>
<evidence type="ECO:0000256" key="3">
    <source>
        <dbReference type="SAM" id="MobiDB-lite"/>
    </source>
</evidence>
<feature type="region of interest" description="Disordered" evidence="3">
    <location>
        <begin position="144"/>
        <end position="174"/>
    </location>
</feature>
<dbReference type="Pfam" id="PF13499">
    <property type="entry name" value="EF-hand_7"/>
    <property type="match status" value="2"/>
</dbReference>
<evidence type="ECO:0000313" key="8">
    <source>
        <dbReference type="Proteomes" id="UP000663877"/>
    </source>
</evidence>
<feature type="domain" description="EF-hand" evidence="4">
    <location>
        <begin position="6"/>
        <end position="41"/>
    </location>
</feature>
<dbReference type="CDD" id="cd00051">
    <property type="entry name" value="EFh"/>
    <property type="match status" value="2"/>
</dbReference>